<dbReference type="KEGG" id="wjo:FOL01_0755"/>
<evidence type="ECO:0000256" key="4">
    <source>
        <dbReference type="ARBA" id="ARBA00023136"/>
    </source>
</evidence>
<dbReference type="STRING" id="1631871.FOL01_0755"/>
<feature type="transmembrane region" description="Helical" evidence="5">
    <location>
        <begin position="121"/>
        <end position="140"/>
    </location>
</feature>
<keyword evidence="3 5" id="KW-1133">Transmembrane helix</keyword>
<dbReference type="GO" id="GO:0016020">
    <property type="term" value="C:membrane"/>
    <property type="evidence" value="ECO:0007669"/>
    <property type="project" value="UniProtKB-SubCell"/>
</dbReference>
<feature type="transmembrane region" description="Helical" evidence="5">
    <location>
        <begin position="7"/>
        <end position="29"/>
    </location>
</feature>
<sequence>MQVVKNYLYNVFYQLLVVLAPLITMTYLSHVLGAEGMGVQAWTNSIVSYFLLFATLGITLYGQREIAYVRDDIDLRNKRFWEIQLLHTCVSVVAIIVYIVFVFSMRHVSGEFSQNTHQLYLQTWVIVSGLLDISWYFMGLEDFRKTVIRNSLVKIAMVILIFLVVKSPDDVNNYILLLALTQVAGNITMWFYIPGQVKFPKFKTLEFKQHMLPTLGLFMPTIATQIYLQLNKTMLPLFQPDSIGLSAFYENADKIIKVSLALVTALGTVMLPRVANYFSKGNLAAVNKAIYKSMDFVTALSVPLMFGMMALGPKMTIWYMGPSFLPAGWTISILSPIIVLIAWSNVLGTQYLMPISRTKDFTMSVTIGALVNILLNFVTIPLWSLYGAAVATVLSEGVVTLYQLIVVRHDLSISTLFSGTWKYLVAGAIMFAVIVPMTIRLQANPTGTVVCILVGAIIYFAIIFILRAKLVTESIGFVKKFIKDRK</sequence>
<feature type="transmembrane region" description="Helical" evidence="5">
    <location>
        <begin position="386"/>
        <end position="407"/>
    </location>
</feature>
<evidence type="ECO:0000256" key="5">
    <source>
        <dbReference type="SAM" id="Phobius"/>
    </source>
</evidence>
<feature type="transmembrane region" description="Helical" evidence="5">
    <location>
        <begin position="83"/>
        <end position="101"/>
    </location>
</feature>
<dbReference type="AlphaFoldDB" id="A0A1L6RAP6"/>
<dbReference type="OrthoDB" id="9815702at2"/>
<feature type="transmembrane region" description="Helical" evidence="5">
    <location>
        <begin position="255"/>
        <end position="275"/>
    </location>
</feature>
<dbReference type="InterPro" id="IPR002797">
    <property type="entry name" value="Polysacc_synth"/>
</dbReference>
<dbReference type="Pfam" id="PF01943">
    <property type="entry name" value="Polysacc_synt"/>
    <property type="match status" value="1"/>
</dbReference>
<feature type="transmembrane region" description="Helical" evidence="5">
    <location>
        <begin position="361"/>
        <end position="380"/>
    </location>
</feature>
<accession>A0A1L6RAP6</accession>
<feature type="transmembrane region" description="Helical" evidence="5">
    <location>
        <begin position="327"/>
        <end position="349"/>
    </location>
</feature>
<gene>
    <name evidence="6" type="ORF">FOL01_0755</name>
</gene>
<feature type="transmembrane region" description="Helical" evidence="5">
    <location>
        <begin position="419"/>
        <end position="439"/>
    </location>
</feature>
<reference evidence="6 7" key="1">
    <citation type="submission" date="2016-02" db="EMBL/GenBank/DDBJ databases">
        <title>Complete Genome Sequence of Weissella jogaejeotgali FOL01.</title>
        <authorList>
            <person name="Lee J.-H."/>
            <person name="Ku H.-J."/>
        </authorList>
    </citation>
    <scope>NUCLEOTIDE SEQUENCE [LARGE SCALE GENOMIC DNA]</scope>
    <source>
        <strain evidence="6 7">FOL01</strain>
    </source>
</reference>
<dbReference type="InterPro" id="IPR052556">
    <property type="entry name" value="PolySynth_Transporter"/>
</dbReference>
<evidence type="ECO:0000256" key="1">
    <source>
        <dbReference type="ARBA" id="ARBA00004141"/>
    </source>
</evidence>
<feature type="transmembrane region" description="Helical" evidence="5">
    <location>
        <begin position="41"/>
        <end position="62"/>
    </location>
</feature>
<evidence type="ECO:0000313" key="6">
    <source>
        <dbReference type="EMBL" id="APS41614.1"/>
    </source>
</evidence>
<proteinExistence type="predicted"/>
<dbReference type="PANTHER" id="PTHR43424:SF1">
    <property type="entry name" value="LOCUS PUTATIVE PROTEIN 1-RELATED"/>
    <property type="match status" value="1"/>
</dbReference>
<keyword evidence="4 5" id="KW-0472">Membrane</keyword>
<dbReference type="RefSeq" id="WP_075269454.1">
    <property type="nucleotide sequence ID" value="NZ_CP014332.1"/>
</dbReference>
<feature type="transmembrane region" description="Helical" evidence="5">
    <location>
        <begin position="212"/>
        <end position="230"/>
    </location>
</feature>
<keyword evidence="2 5" id="KW-0812">Transmembrane</keyword>
<organism evidence="6 7">
    <name type="scientific">Weissella jogaejeotgali</name>
    <dbReference type="NCBI Taxonomy" id="1631871"/>
    <lineage>
        <taxon>Bacteria</taxon>
        <taxon>Bacillati</taxon>
        <taxon>Bacillota</taxon>
        <taxon>Bacilli</taxon>
        <taxon>Lactobacillales</taxon>
        <taxon>Lactobacillaceae</taxon>
        <taxon>Weissella</taxon>
    </lineage>
</organism>
<dbReference type="EMBL" id="CP014332">
    <property type="protein sequence ID" value="APS41614.1"/>
    <property type="molecule type" value="Genomic_DNA"/>
</dbReference>
<dbReference type="Proteomes" id="UP000185473">
    <property type="component" value="Chromosome"/>
</dbReference>
<dbReference type="CDD" id="cd13128">
    <property type="entry name" value="MATE_Wzx_like"/>
    <property type="match status" value="1"/>
</dbReference>
<name>A0A1L6RAP6_9LACO</name>
<evidence type="ECO:0000256" key="2">
    <source>
        <dbReference type="ARBA" id="ARBA00022692"/>
    </source>
</evidence>
<feature type="transmembrane region" description="Helical" evidence="5">
    <location>
        <begin position="296"/>
        <end position="321"/>
    </location>
</feature>
<evidence type="ECO:0000256" key="3">
    <source>
        <dbReference type="ARBA" id="ARBA00022989"/>
    </source>
</evidence>
<feature type="transmembrane region" description="Helical" evidence="5">
    <location>
        <begin position="171"/>
        <end position="192"/>
    </location>
</feature>
<dbReference type="PANTHER" id="PTHR43424">
    <property type="entry name" value="LOCUS PUTATIVE PROTEIN 1-RELATED"/>
    <property type="match status" value="1"/>
</dbReference>
<protein>
    <submittedName>
        <fullName evidence="6">Membrane protein</fullName>
    </submittedName>
</protein>
<feature type="transmembrane region" description="Helical" evidence="5">
    <location>
        <begin position="147"/>
        <end position="165"/>
    </location>
</feature>
<comment type="subcellular location">
    <subcellularLocation>
        <location evidence="1">Membrane</location>
        <topology evidence="1">Multi-pass membrane protein</topology>
    </subcellularLocation>
</comment>
<feature type="transmembrane region" description="Helical" evidence="5">
    <location>
        <begin position="445"/>
        <end position="466"/>
    </location>
</feature>
<evidence type="ECO:0000313" key="7">
    <source>
        <dbReference type="Proteomes" id="UP000185473"/>
    </source>
</evidence>
<keyword evidence="7" id="KW-1185">Reference proteome</keyword>